<protein>
    <submittedName>
        <fullName evidence="2">Endonuclease/exonuclease/phosphatase family protein</fullName>
    </submittedName>
</protein>
<evidence type="ECO:0000259" key="1">
    <source>
        <dbReference type="Pfam" id="PF03372"/>
    </source>
</evidence>
<keyword evidence="2" id="KW-0378">Hydrolase</keyword>
<organism evidence="2 3">
    <name type="scientific">Dactylosporangium roseum</name>
    <dbReference type="NCBI Taxonomy" id="47989"/>
    <lineage>
        <taxon>Bacteria</taxon>
        <taxon>Bacillati</taxon>
        <taxon>Actinomycetota</taxon>
        <taxon>Actinomycetes</taxon>
        <taxon>Micromonosporales</taxon>
        <taxon>Micromonosporaceae</taxon>
        <taxon>Dactylosporangium</taxon>
    </lineage>
</organism>
<reference evidence="2" key="1">
    <citation type="submission" date="2021-04" db="EMBL/GenBank/DDBJ databases">
        <title>Biosynthetic gene clusters of Dactylosporangioum roseum.</title>
        <authorList>
            <person name="Hartkoorn R.C."/>
            <person name="Beaudoing E."/>
            <person name="Hot D."/>
            <person name="Moureu S."/>
        </authorList>
    </citation>
    <scope>NUCLEOTIDE SEQUENCE</scope>
    <source>
        <strain evidence="2">NRRL B-16295</strain>
    </source>
</reference>
<feature type="domain" description="Endonuclease/exonuclease/phosphatase" evidence="1">
    <location>
        <begin position="11"/>
        <end position="251"/>
    </location>
</feature>
<dbReference type="PANTHER" id="PTHR16320:SF1">
    <property type="entry name" value="SPHINGOMYELINASE DDB_G0288017"/>
    <property type="match status" value="1"/>
</dbReference>
<dbReference type="SUPFAM" id="SSF56219">
    <property type="entry name" value="DNase I-like"/>
    <property type="match status" value="1"/>
</dbReference>
<keyword evidence="2" id="KW-0540">Nuclease</keyword>
<evidence type="ECO:0000313" key="2">
    <source>
        <dbReference type="EMBL" id="UWZ34131.1"/>
    </source>
</evidence>
<name>A0ABY5YWJ0_9ACTN</name>
<dbReference type="PANTHER" id="PTHR16320">
    <property type="entry name" value="SPHINGOMYELINASE FAMILY MEMBER"/>
    <property type="match status" value="1"/>
</dbReference>
<dbReference type="InterPro" id="IPR005135">
    <property type="entry name" value="Endo/exonuclease/phosphatase"/>
</dbReference>
<dbReference type="Gene3D" id="3.60.10.10">
    <property type="entry name" value="Endonuclease/exonuclease/phosphatase"/>
    <property type="match status" value="1"/>
</dbReference>
<dbReference type="EMBL" id="CP073721">
    <property type="protein sequence ID" value="UWZ34131.1"/>
    <property type="molecule type" value="Genomic_DNA"/>
</dbReference>
<sequence length="265" mass="28923">MTGDGTVVRLLTLNALFRGDVRPRLRALAELLERGGHDIVCLQEVMYRRNARLLQRLVPALPHRISSGAVLLEGGLVILSRWPVTRSRFVRYPMLPPVRTELLMRKGAQVAVVRTPGGELAVVNTHLSANRDDDWSPGNRYTRIERAELRHLAGVLGGVDPALPAVATGDFNVPRDSPVLAEFVTAAGLRDLMAGDTGPTYRPTPRFPAPPALDHVLVRPAPGRELDGRARLVFQDEVPLADGRRSYVSDHFGIAADLVLPAGGR</sequence>
<dbReference type="RefSeq" id="WP_260723428.1">
    <property type="nucleotide sequence ID" value="NZ_CP073721.1"/>
</dbReference>
<evidence type="ECO:0000313" key="3">
    <source>
        <dbReference type="Proteomes" id="UP001058271"/>
    </source>
</evidence>
<dbReference type="InterPro" id="IPR038772">
    <property type="entry name" value="Sph/SMPD2-like"/>
</dbReference>
<dbReference type="Pfam" id="PF03372">
    <property type="entry name" value="Exo_endo_phos"/>
    <property type="match status" value="1"/>
</dbReference>
<dbReference type="Proteomes" id="UP001058271">
    <property type="component" value="Chromosome"/>
</dbReference>
<dbReference type="GO" id="GO:0004519">
    <property type="term" value="F:endonuclease activity"/>
    <property type="evidence" value="ECO:0007669"/>
    <property type="project" value="UniProtKB-KW"/>
</dbReference>
<gene>
    <name evidence="2" type="ORF">Drose_23075</name>
</gene>
<dbReference type="InterPro" id="IPR036691">
    <property type="entry name" value="Endo/exonu/phosph_ase_sf"/>
</dbReference>
<keyword evidence="3" id="KW-1185">Reference proteome</keyword>
<accession>A0ABY5YWJ0</accession>
<proteinExistence type="predicted"/>
<keyword evidence="2" id="KW-0255">Endonuclease</keyword>